<dbReference type="EMBL" id="CBTN010000202">
    <property type="protein sequence ID" value="CDH61524.1"/>
    <property type="molecule type" value="Genomic_DNA"/>
</dbReference>
<keyword evidence="2" id="KW-1185">Reference proteome</keyword>
<dbReference type="AlphaFoldDB" id="A0A068SGY6"/>
<reference evidence="1" key="1">
    <citation type="submission" date="2013-08" db="EMBL/GenBank/DDBJ databases">
        <title>Gene expansion shapes genome architecture in the human pathogen Lichtheimia corymbifera: an evolutionary genomics analysis in the ancient terrestrial Mucorales (Mucoromycotina).</title>
        <authorList>
            <person name="Schwartze V.U."/>
            <person name="Winter S."/>
            <person name="Shelest E."/>
            <person name="Marcet-Houben M."/>
            <person name="Horn F."/>
            <person name="Wehner S."/>
            <person name="Hoffmann K."/>
            <person name="Riege K."/>
            <person name="Sammeth M."/>
            <person name="Nowrousian M."/>
            <person name="Valiante V."/>
            <person name="Linde J."/>
            <person name="Jacobsen I.D."/>
            <person name="Marz M."/>
            <person name="Brakhage A.A."/>
            <person name="Gabaldon T."/>
            <person name="Bocker S."/>
            <person name="Voigt K."/>
        </authorList>
    </citation>
    <scope>NUCLEOTIDE SEQUENCE [LARGE SCALE GENOMIC DNA]</scope>
    <source>
        <strain evidence="1">FSU 9682</strain>
    </source>
</reference>
<proteinExistence type="predicted"/>
<dbReference type="VEuPathDB" id="FungiDB:LCOR_12298.1"/>
<evidence type="ECO:0000313" key="1">
    <source>
        <dbReference type="EMBL" id="CDH61524.1"/>
    </source>
</evidence>
<sequence>MTGNKYISLLVAYGNNHHQISLLNRTMVLYGMIHLIIRQGRRHGIIIGYSSPCYLAPTIMTTNVTFSIRCSTTLAT</sequence>
<evidence type="ECO:0000313" key="2">
    <source>
        <dbReference type="Proteomes" id="UP000027586"/>
    </source>
</evidence>
<name>A0A068SGY6_9FUNG</name>
<comment type="caution">
    <text evidence="1">The sequence shown here is derived from an EMBL/GenBank/DDBJ whole genome shotgun (WGS) entry which is preliminary data.</text>
</comment>
<dbReference type="Proteomes" id="UP000027586">
    <property type="component" value="Unassembled WGS sequence"/>
</dbReference>
<organism evidence="1 2">
    <name type="scientific">Lichtheimia corymbifera JMRC:FSU:9682</name>
    <dbReference type="NCBI Taxonomy" id="1263082"/>
    <lineage>
        <taxon>Eukaryota</taxon>
        <taxon>Fungi</taxon>
        <taxon>Fungi incertae sedis</taxon>
        <taxon>Mucoromycota</taxon>
        <taxon>Mucoromycotina</taxon>
        <taxon>Mucoromycetes</taxon>
        <taxon>Mucorales</taxon>
        <taxon>Lichtheimiaceae</taxon>
        <taxon>Lichtheimia</taxon>
    </lineage>
</organism>
<accession>A0A068SGY6</accession>
<gene>
    <name evidence="1" type="ORF">LCOR_12298.1</name>
</gene>
<protein>
    <submittedName>
        <fullName evidence="1">Uncharacterized protein</fullName>
    </submittedName>
</protein>